<accession>A0A154NZU1</accession>
<dbReference type="InterPro" id="IPR003409">
    <property type="entry name" value="MORN"/>
</dbReference>
<reference evidence="3 4" key="1">
    <citation type="submission" date="2015-07" db="EMBL/GenBank/DDBJ databases">
        <title>The genome of Dufourea novaeangliae.</title>
        <authorList>
            <person name="Pan H."/>
            <person name="Kapheim K."/>
        </authorList>
    </citation>
    <scope>NUCLEOTIDE SEQUENCE [LARGE SCALE GENOMIC DNA]</scope>
    <source>
        <strain evidence="3">0120121106</strain>
        <tissue evidence="3">Whole body</tissue>
    </source>
</reference>
<name>A0A154NZU1_DUFNO</name>
<organism evidence="3 4">
    <name type="scientific">Dufourea novaeangliae</name>
    <name type="common">Sweat bee</name>
    <dbReference type="NCBI Taxonomy" id="178035"/>
    <lineage>
        <taxon>Eukaryota</taxon>
        <taxon>Metazoa</taxon>
        <taxon>Ecdysozoa</taxon>
        <taxon>Arthropoda</taxon>
        <taxon>Hexapoda</taxon>
        <taxon>Insecta</taxon>
        <taxon>Pterygota</taxon>
        <taxon>Neoptera</taxon>
        <taxon>Endopterygota</taxon>
        <taxon>Hymenoptera</taxon>
        <taxon>Apocrita</taxon>
        <taxon>Aculeata</taxon>
        <taxon>Apoidea</taxon>
        <taxon>Anthophila</taxon>
        <taxon>Halictidae</taxon>
        <taxon>Rophitinae</taxon>
        <taxon>Dufourea</taxon>
    </lineage>
</organism>
<dbReference type="GO" id="GO:0035082">
    <property type="term" value="P:axoneme assembly"/>
    <property type="evidence" value="ECO:0007669"/>
    <property type="project" value="TreeGrafter"/>
</dbReference>
<feature type="non-terminal residue" evidence="3">
    <location>
        <position position="1"/>
    </location>
</feature>
<dbReference type="FunFam" id="2.20.110.10:FF:000002">
    <property type="entry name" value="Phosphatidylinositol 4-phosphate 5-kinase 8"/>
    <property type="match status" value="1"/>
</dbReference>
<evidence type="ECO:0000256" key="1">
    <source>
        <dbReference type="ARBA" id="ARBA00022737"/>
    </source>
</evidence>
<gene>
    <name evidence="3" type="ORF">WN55_00679</name>
</gene>
<evidence type="ECO:0000256" key="2">
    <source>
        <dbReference type="SAM" id="MobiDB-lite"/>
    </source>
</evidence>
<dbReference type="GO" id="GO:0005634">
    <property type="term" value="C:nucleus"/>
    <property type="evidence" value="ECO:0007669"/>
    <property type="project" value="TreeGrafter"/>
</dbReference>
<dbReference type="PANTHER" id="PTHR43215:SF14">
    <property type="entry name" value="RADIAL SPOKE HEAD 1 HOMOLOG"/>
    <property type="match status" value="1"/>
</dbReference>
<proteinExistence type="predicted"/>
<dbReference type="GO" id="GO:0031514">
    <property type="term" value="C:motile cilium"/>
    <property type="evidence" value="ECO:0007669"/>
    <property type="project" value="TreeGrafter"/>
</dbReference>
<dbReference type="STRING" id="178035.A0A154NZU1"/>
<dbReference type="AlphaFoldDB" id="A0A154NZU1"/>
<protein>
    <submittedName>
        <fullName evidence="3">Radial spoke head 1 like protein</fullName>
    </submittedName>
</protein>
<feature type="compositionally biased region" description="Acidic residues" evidence="2">
    <location>
        <begin position="175"/>
        <end position="184"/>
    </location>
</feature>
<dbReference type="OrthoDB" id="7601060at2759"/>
<dbReference type="Gene3D" id="2.20.110.10">
    <property type="entry name" value="Histone H3 K4-specific methyltransferase SET7/9 N-terminal domain"/>
    <property type="match status" value="3"/>
</dbReference>
<sequence>LYEGERNDKSERHGRGKALLPNGDMYVGQYCKGLRHGRGLYVFKIGARYEGEWRRGVKYGQGTFWYPDGTRYEGEWKRDKKYGFGVYYYVNGDVYEGSWRKDLRHGMGSYLYADTATKFMGTWVMDRMQGPGQLIYPRHRFHGFWELNLPYGRGCFTFENACMQHGHYVNVKDPEYDETQEDITEDRTEEGTKDPSAVEPLPLKKGIIALWRARCITPYNPDLLPPEPVPLQEEAGKTVTFTECSTSVTDDNVIGSWTCSIEDNRLVSTVFLEKDCTSSVTIDIEVKKDGNPMNKLAHSVKKVAADIEGQNICSNVQAPDPDDPCSAAKGEHVFEACDISSWFSDMDPGNYEFKAVFKEDNNDVGTTTLGVKVENE</sequence>
<dbReference type="SMART" id="SM00698">
    <property type="entry name" value="MORN"/>
    <property type="match status" value="6"/>
</dbReference>
<keyword evidence="1" id="KW-0677">Repeat</keyword>
<evidence type="ECO:0000313" key="3">
    <source>
        <dbReference type="EMBL" id="KZC04604.1"/>
    </source>
</evidence>
<dbReference type="Proteomes" id="UP000076502">
    <property type="component" value="Unassembled WGS sequence"/>
</dbReference>
<dbReference type="SUPFAM" id="SSF82185">
    <property type="entry name" value="Histone H3 K4-specific methyltransferase SET7/9 N-terminal domain"/>
    <property type="match status" value="1"/>
</dbReference>
<evidence type="ECO:0000313" key="4">
    <source>
        <dbReference type="Proteomes" id="UP000076502"/>
    </source>
</evidence>
<keyword evidence="4" id="KW-1185">Reference proteome</keyword>
<feature type="region of interest" description="Disordered" evidence="2">
    <location>
        <begin position="175"/>
        <end position="198"/>
    </location>
</feature>
<dbReference type="Pfam" id="PF02493">
    <property type="entry name" value="MORN"/>
    <property type="match status" value="7"/>
</dbReference>
<dbReference type="EMBL" id="KQ434782">
    <property type="protein sequence ID" value="KZC04604.1"/>
    <property type="molecule type" value="Genomic_DNA"/>
</dbReference>
<dbReference type="PANTHER" id="PTHR43215">
    <property type="entry name" value="RADIAL SPOKE HEAD 1 HOMOLOG"/>
    <property type="match status" value="1"/>
</dbReference>